<comment type="caution">
    <text evidence="2">The sequence shown here is derived from an EMBL/GenBank/DDBJ whole genome shotgun (WGS) entry which is preliminary data.</text>
</comment>
<name>A0A9X3WVJ2_9BACI</name>
<evidence type="ECO:0000313" key="2">
    <source>
        <dbReference type="EMBL" id="MDC3424861.1"/>
    </source>
</evidence>
<keyword evidence="1" id="KW-0175">Coiled coil</keyword>
<evidence type="ECO:0000313" key="3">
    <source>
        <dbReference type="Proteomes" id="UP001145050"/>
    </source>
</evidence>
<dbReference type="AlphaFoldDB" id="A0A9X3WVJ2"/>
<dbReference type="Proteomes" id="UP001145050">
    <property type="component" value="Unassembled WGS sequence"/>
</dbReference>
<feature type="coiled-coil region" evidence="1">
    <location>
        <begin position="4"/>
        <end position="46"/>
    </location>
</feature>
<proteinExistence type="predicted"/>
<sequence>MKRIIDEEAAKREAELNIQEAKQKAEQKVEQTVKEAKEHNEEIARRLLTKGMSVKEVAEIIDLDVDRVRKIKLDM</sequence>
<evidence type="ECO:0000256" key="1">
    <source>
        <dbReference type="SAM" id="Coils"/>
    </source>
</evidence>
<keyword evidence="3" id="KW-1185">Reference proteome</keyword>
<dbReference type="RefSeq" id="WP_272436661.1">
    <property type="nucleotide sequence ID" value="NZ_JAMQKB010000008.1"/>
</dbReference>
<organism evidence="2 3">
    <name type="scientific">Terrihalobacillus insolitus</name>
    <dbReference type="NCBI Taxonomy" id="2950438"/>
    <lineage>
        <taxon>Bacteria</taxon>
        <taxon>Bacillati</taxon>
        <taxon>Bacillota</taxon>
        <taxon>Bacilli</taxon>
        <taxon>Bacillales</taxon>
        <taxon>Bacillaceae</taxon>
        <taxon>Terrihalobacillus</taxon>
    </lineage>
</organism>
<dbReference type="EMBL" id="JAMQKB010000008">
    <property type="protein sequence ID" value="MDC3424861.1"/>
    <property type="molecule type" value="Genomic_DNA"/>
</dbReference>
<gene>
    <name evidence="2" type="ORF">NC797_10100</name>
</gene>
<protein>
    <submittedName>
        <fullName evidence="2">Uncharacterized protein</fullName>
    </submittedName>
</protein>
<accession>A0A9X3WVJ2</accession>
<reference evidence="2" key="1">
    <citation type="submission" date="2022-06" db="EMBL/GenBank/DDBJ databases">
        <title>Aquibacillus sp. a new bacterium isolated from soil saline samples.</title>
        <authorList>
            <person name="Galisteo C."/>
            <person name="De La Haba R."/>
            <person name="Sanchez-Porro C."/>
            <person name="Ventosa A."/>
        </authorList>
    </citation>
    <scope>NUCLEOTIDE SEQUENCE</scope>
    <source>
        <strain evidence="2">3ASR75-11</strain>
    </source>
</reference>